<evidence type="ECO:0000313" key="8">
    <source>
        <dbReference type="EMBL" id="KAF2567911.1"/>
    </source>
</evidence>
<evidence type="ECO:0000259" key="7">
    <source>
        <dbReference type="SMART" id="SM00505"/>
    </source>
</evidence>
<dbReference type="Gene3D" id="3.30.30.10">
    <property type="entry name" value="Knottin, scorpion toxin-like"/>
    <property type="match status" value="2"/>
</dbReference>
<reference evidence="8" key="1">
    <citation type="submission" date="2019-12" db="EMBL/GenBank/DDBJ databases">
        <title>Genome sequencing and annotation of Brassica cretica.</title>
        <authorList>
            <person name="Studholme D.J."/>
            <person name="Sarris P.F."/>
        </authorList>
    </citation>
    <scope>NUCLEOTIDE SEQUENCE</scope>
    <source>
        <strain evidence="8">PFS-001/15</strain>
        <tissue evidence="8">Leaf</tissue>
    </source>
</reference>
<dbReference type="GO" id="GO:0005576">
    <property type="term" value="C:extracellular region"/>
    <property type="evidence" value="ECO:0007669"/>
    <property type="project" value="UniProtKB-SubCell"/>
</dbReference>
<dbReference type="EMBL" id="QGKW02001911">
    <property type="protein sequence ID" value="KAF2567911.1"/>
    <property type="molecule type" value="Genomic_DNA"/>
</dbReference>
<comment type="caution">
    <text evidence="8">The sequence shown here is derived from an EMBL/GenBank/DDBJ whole genome shotgun (WGS) entry which is preliminary data.</text>
</comment>
<feature type="domain" description="Knottins-like" evidence="7">
    <location>
        <begin position="109"/>
        <end position="163"/>
    </location>
</feature>
<dbReference type="AlphaFoldDB" id="A0A8S9IDH4"/>
<keyword evidence="2" id="KW-0964">Secreted</keyword>
<feature type="chain" id="PRO_5035815062" description="Knottins-like domain-containing protein" evidence="6">
    <location>
        <begin position="30"/>
        <end position="176"/>
    </location>
</feature>
<dbReference type="Pfam" id="PF00537">
    <property type="entry name" value="Toxin_3"/>
    <property type="match status" value="2"/>
</dbReference>
<name>A0A8S9IDH4_BRACR</name>
<sequence>MAMATKSVSSFTLIFILVLVIFEVPEIKAQDSECLKEYGGNVGFNFCAPRIYPSFCYTRCREDKGAKGGICRWGDSPDSVKCLCEYCSDEISHQILSGEVPEIKAQDSECLKEYGGNVGFNFCAPRIYPSFCYTRCREDKGAKGGICRWGDSPDSVKCLCEYCSDEISHQILSGGI</sequence>
<gene>
    <name evidence="8" type="ORF">F2Q68_00023885</name>
</gene>
<dbReference type="InterPro" id="IPR002061">
    <property type="entry name" value="Scorpion_toxinL/defensin"/>
</dbReference>
<accession>A0A8S9IDH4</accession>
<comment type="similarity">
    <text evidence="5">Belongs to the DEFL family. Protease inhibitor I18 (RTI/MTI-2) subfamily.</text>
</comment>
<protein>
    <recommendedName>
        <fullName evidence="7">Knottins-like domain-containing protein</fullName>
    </recommendedName>
</protein>
<keyword evidence="4" id="KW-0295">Fungicide</keyword>
<dbReference type="GO" id="GO:0050832">
    <property type="term" value="P:defense response to fungus"/>
    <property type="evidence" value="ECO:0007669"/>
    <property type="project" value="UniProtKB-KW"/>
</dbReference>
<dbReference type="InterPro" id="IPR036574">
    <property type="entry name" value="Scorpion_toxin-like_sf"/>
</dbReference>
<evidence type="ECO:0000256" key="3">
    <source>
        <dbReference type="ARBA" id="ARBA00022529"/>
    </source>
</evidence>
<evidence type="ECO:0000256" key="1">
    <source>
        <dbReference type="ARBA" id="ARBA00004613"/>
    </source>
</evidence>
<evidence type="ECO:0000313" key="9">
    <source>
        <dbReference type="Proteomes" id="UP000712281"/>
    </source>
</evidence>
<dbReference type="SUPFAM" id="SSF57095">
    <property type="entry name" value="Scorpion toxin-like"/>
    <property type="match status" value="2"/>
</dbReference>
<dbReference type="Proteomes" id="UP000712281">
    <property type="component" value="Unassembled WGS sequence"/>
</dbReference>
<dbReference type="GO" id="GO:0031640">
    <property type="term" value="P:killing of cells of another organism"/>
    <property type="evidence" value="ECO:0007669"/>
    <property type="project" value="UniProtKB-KW"/>
</dbReference>
<dbReference type="GO" id="GO:0019871">
    <property type="term" value="F:sodium channel inhibitor activity"/>
    <property type="evidence" value="ECO:0007669"/>
    <property type="project" value="InterPro"/>
</dbReference>
<keyword evidence="6" id="KW-0732">Signal</keyword>
<feature type="domain" description="Knottins-like" evidence="7">
    <location>
        <begin position="33"/>
        <end position="87"/>
    </location>
</feature>
<proteinExistence type="inferred from homology"/>
<organism evidence="8 9">
    <name type="scientific">Brassica cretica</name>
    <name type="common">Mustard</name>
    <dbReference type="NCBI Taxonomy" id="69181"/>
    <lineage>
        <taxon>Eukaryota</taxon>
        <taxon>Viridiplantae</taxon>
        <taxon>Streptophyta</taxon>
        <taxon>Embryophyta</taxon>
        <taxon>Tracheophyta</taxon>
        <taxon>Spermatophyta</taxon>
        <taxon>Magnoliopsida</taxon>
        <taxon>eudicotyledons</taxon>
        <taxon>Gunneridae</taxon>
        <taxon>Pentapetalae</taxon>
        <taxon>rosids</taxon>
        <taxon>malvids</taxon>
        <taxon>Brassicales</taxon>
        <taxon>Brassicaceae</taxon>
        <taxon>Brassiceae</taxon>
        <taxon>Brassica</taxon>
    </lineage>
</organism>
<dbReference type="InterPro" id="IPR003614">
    <property type="entry name" value="Knottins"/>
</dbReference>
<keyword evidence="3" id="KW-0929">Antimicrobial</keyword>
<feature type="signal peptide" evidence="6">
    <location>
        <begin position="1"/>
        <end position="29"/>
    </location>
</feature>
<evidence type="ECO:0000256" key="2">
    <source>
        <dbReference type="ARBA" id="ARBA00022525"/>
    </source>
</evidence>
<evidence type="ECO:0000256" key="6">
    <source>
        <dbReference type="SAM" id="SignalP"/>
    </source>
</evidence>
<dbReference type="SMART" id="SM00505">
    <property type="entry name" value="Knot1"/>
    <property type="match status" value="2"/>
</dbReference>
<evidence type="ECO:0000256" key="4">
    <source>
        <dbReference type="ARBA" id="ARBA00022577"/>
    </source>
</evidence>
<comment type="subcellular location">
    <subcellularLocation>
        <location evidence="1">Secreted</location>
    </subcellularLocation>
</comment>
<evidence type="ECO:0000256" key="5">
    <source>
        <dbReference type="ARBA" id="ARBA00038027"/>
    </source>
</evidence>